<dbReference type="Gene3D" id="2.130.10.130">
    <property type="entry name" value="Integrin alpha, N-terminal"/>
    <property type="match status" value="1"/>
</dbReference>
<dbReference type="NCBIfam" id="TIGR04183">
    <property type="entry name" value="Por_Secre_tail"/>
    <property type="match status" value="1"/>
</dbReference>
<dbReference type="Proteomes" id="UP000215215">
    <property type="component" value="Unassembled WGS sequence"/>
</dbReference>
<dbReference type="InterPro" id="IPR028994">
    <property type="entry name" value="Integrin_alpha_N"/>
</dbReference>
<protein>
    <recommendedName>
        <fullName evidence="3">FlgD/Vpr Ig-like domain-containing protein</fullName>
    </recommendedName>
</protein>
<dbReference type="SUPFAM" id="SSF69318">
    <property type="entry name" value="Integrin alpha N-terminal domain"/>
    <property type="match status" value="2"/>
</dbReference>
<name>A0A235C0H6_UNCW3</name>
<dbReference type="EMBL" id="NOZQ01000024">
    <property type="protein sequence ID" value="OYD17315.1"/>
    <property type="molecule type" value="Genomic_DNA"/>
</dbReference>
<evidence type="ECO:0000313" key="4">
    <source>
        <dbReference type="EMBL" id="OYD17315.1"/>
    </source>
</evidence>
<keyword evidence="1 2" id="KW-0732">Signal</keyword>
<dbReference type="AlphaFoldDB" id="A0A235C0H6"/>
<dbReference type="Pfam" id="PF13860">
    <property type="entry name" value="FlgD_ig"/>
    <property type="match status" value="1"/>
</dbReference>
<dbReference type="Gene3D" id="2.60.40.4070">
    <property type="match status" value="1"/>
</dbReference>
<gene>
    <name evidence="4" type="ORF">CH333_01210</name>
</gene>
<proteinExistence type="predicted"/>
<feature type="signal peptide" evidence="2">
    <location>
        <begin position="1"/>
        <end position="18"/>
    </location>
</feature>
<evidence type="ECO:0000259" key="3">
    <source>
        <dbReference type="Pfam" id="PF13860"/>
    </source>
</evidence>
<sequence length="749" mass="81020">MRMIKAMLVMVIAVSLFAGEGDNWFGYAATNDPADDISNPRGVCAGSDLDQDGKPEVIVTDYSNGGMVHVYEVTGDNTLELVWSSTGTPSGYSSPVRIVATGDLDGDGLGEIIFPVNSYNAIDDSAGIYVYEWDGTTDNGYGTEPTAVRYIAETDSVERFRVEMIAVADIDDDGTQEIAIASNGNTFSANGLPGDRFWIWSVSGSFPGFYTFTTELDLRRYSTDYPDGDFVGSPNTVALADIDGDGTTEVMCEVWNNITYFAVEATAANTYAMSTPYAYSPVDEVAIKGGVAYDIDGDGADEFFFGGYVSGNLWVIDGVTDALALDTTNAYLLGEGIGAGYGFAAGDLDHGTDSDGPDIYFTTWGTIQDWEYTGADPTDPASYTKYEIYRDRIIGSVGGGVNHIVAPGDLDGDGNGELIAAYQGVVDTVNGYYYAPQYFRVIEFTPDIMPISFVRENDENGEPVWMDSVVTIKGIVTAADEVFGTSKVYLQDQGWGMCVYDETVEGAVDIGDEIVVTGSVDFYNGLTELTSATLEVSSLPTLWSVCPILIGCPSLNDTVGETYEGLLTQINYVTTEDHFPAEGSNGIVTITDSLDNDATMFIDDDTDIDGTTAPWVPFNVIGIASQFDYSSPYWEGYQIMPRSLDDLELGVEEEEPVAVALLSQNAPNPFRTRTTIEFSIVKSGYASLKIYNVSGQLVKTLVDGHMENGTYTRTWNGRDENGRTVASGTYFYKLESGGFSRTNKMIIAR</sequence>
<dbReference type="Pfam" id="PF13517">
    <property type="entry name" value="FG-GAP_3"/>
    <property type="match status" value="1"/>
</dbReference>
<dbReference type="InterPro" id="IPR013517">
    <property type="entry name" value="FG-GAP"/>
</dbReference>
<evidence type="ECO:0000313" key="5">
    <source>
        <dbReference type="Proteomes" id="UP000215215"/>
    </source>
</evidence>
<feature type="domain" description="FlgD/Vpr Ig-like" evidence="3">
    <location>
        <begin position="686"/>
        <end position="735"/>
    </location>
</feature>
<evidence type="ECO:0000256" key="1">
    <source>
        <dbReference type="ARBA" id="ARBA00022729"/>
    </source>
</evidence>
<organism evidence="4 5">
    <name type="scientific">candidate division WOR-3 bacterium JGI_Cruoil_03_44_89</name>
    <dbReference type="NCBI Taxonomy" id="1973748"/>
    <lineage>
        <taxon>Bacteria</taxon>
        <taxon>Bacteria division WOR-3</taxon>
    </lineage>
</organism>
<comment type="caution">
    <text evidence="4">The sequence shown here is derived from an EMBL/GenBank/DDBJ whole genome shotgun (WGS) entry which is preliminary data.</text>
</comment>
<dbReference type="InterPro" id="IPR026444">
    <property type="entry name" value="Secre_tail"/>
</dbReference>
<accession>A0A235C0H6</accession>
<dbReference type="InterPro" id="IPR025965">
    <property type="entry name" value="FlgD/Vpr_Ig-like"/>
</dbReference>
<reference evidence="4 5" key="1">
    <citation type="submission" date="2017-07" db="EMBL/GenBank/DDBJ databases">
        <title>Recovery of genomes from metagenomes via a dereplication, aggregation, and scoring strategy.</title>
        <authorList>
            <person name="Sieber C.M."/>
            <person name="Probst A.J."/>
            <person name="Sharrar A."/>
            <person name="Thomas B.C."/>
            <person name="Hess M."/>
            <person name="Tringe S.G."/>
            <person name="Banfield J.F."/>
        </authorList>
    </citation>
    <scope>NUCLEOTIDE SEQUENCE [LARGE SCALE GENOMIC DNA]</scope>
    <source>
        <strain evidence="4">JGI_Cruoil_03_44_89</strain>
    </source>
</reference>
<evidence type="ECO:0000256" key="2">
    <source>
        <dbReference type="SAM" id="SignalP"/>
    </source>
</evidence>
<feature type="chain" id="PRO_5012421080" description="FlgD/Vpr Ig-like domain-containing protein" evidence="2">
    <location>
        <begin position="19"/>
        <end position="749"/>
    </location>
</feature>